<evidence type="ECO:0008006" key="3">
    <source>
        <dbReference type="Google" id="ProtNLM"/>
    </source>
</evidence>
<dbReference type="OrthoDB" id="820429at2"/>
<dbReference type="STRING" id="1120964.GCA_001313265_03391"/>
<dbReference type="AlphaFoldDB" id="A0A1H5YGQ8"/>
<keyword evidence="2" id="KW-1185">Reference proteome</keyword>
<protein>
    <recommendedName>
        <fullName evidence="3">6-bladed beta-propeller protein</fullName>
    </recommendedName>
</protein>
<organism evidence="1 2">
    <name type="scientific">Algoriphagus boritolerans DSM 17298 = JCM 18970</name>
    <dbReference type="NCBI Taxonomy" id="1120964"/>
    <lineage>
        <taxon>Bacteria</taxon>
        <taxon>Pseudomonadati</taxon>
        <taxon>Bacteroidota</taxon>
        <taxon>Cytophagia</taxon>
        <taxon>Cytophagales</taxon>
        <taxon>Cyclobacteriaceae</taxon>
        <taxon>Algoriphagus</taxon>
    </lineage>
</organism>
<dbReference type="Proteomes" id="UP000236736">
    <property type="component" value="Unassembled WGS sequence"/>
</dbReference>
<name>A0A1H5YGQ8_9BACT</name>
<proteinExistence type="predicted"/>
<dbReference type="RefSeq" id="WP_103925629.1">
    <property type="nucleotide sequence ID" value="NZ_FNVR01000019.1"/>
</dbReference>
<evidence type="ECO:0000313" key="2">
    <source>
        <dbReference type="Proteomes" id="UP000236736"/>
    </source>
</evidence>
<accession>A0A1H5YGQ8</accession>
<dbReference type="InterPro" id="IPR011042">
    <property type="entry name" value="6-blade_b-propeller_TolB-like"/>
</dbReference>
<dbReference type="Gene3D" id="2.120.10.30">
    <property type="entry name" value="TolB, C-terminal domain"/>
    <property type="match status" value="1"/>
</dbReference>
<dbReference type="EMBL" id="FNVR01000019">
    <property type="protein sequence ID" value="SEG23263.1"/>
    <property type="molecule type" value="Genomic_DNA"/>
</dbReference>
<gene>
    <name evidence="1" type="ORF">SAMN03080598_02994</name>
</gene>
<sequence>MPSINFLHLGEKRISISIIIILLIFHSCTNSEPSEILTIKVSKASEKVLLEDYIKSIKYVPLETKIGSYISSILELKVFNRHILIRDVSGRVLIFDSEGKFIRKLGKIGDGPGEYTRAYSIEIDEEAGLIYLGSVNKLQIYSKDFEFIKEKNLPFFVNFLSVLNGELLVITKKDGAKMNSWASKETFLYKMNKSLELIDSTLFRTEQIIDRKTVGFTTKLYISQNQTGAYLYTPVLINEKFLRDTLYQIVDNSILPALRLEFEGPTFSSDDFKNINIYNIFTSSSYLFCEYDRENKRMLFMYDLINKTGINIIEGLIDKNGDPKMLKPIDLSKNLFYFYSETQFSNSAEEELNPTLVIVELN</sequence>
<evidence type="ECO:0000313" key="1">
    <source>
        <dbReference type="EMBL" id="SEG23263.1"/>
    </source>
</evidence>
<reference evidence="2" key="1">
    <citation type="submission" date="2016-10" db="EMBL/GenBank/DDBJ databases">
        <authorList>
            <person name="Varghese N."/>
            <person name="Submissions S."/>
        </authorList>
    </citation>
    <scope>NUCLEOTIDE SEQUENCE [LARGE SCALE GENOMIC DNA]</scope>
    <source>
        <strain evidence="2">DSM 17298</strain>
    </source>
</reference>
<dbReference type="Pfam" id="PF17170">
    <property type="entry name" value="DUF5128"/>
    <property type="match status" value="1"/>
</dbReference>